<dbReference type="PROSITE" id="PS50893">
    <property type="entry name" value="ABC_TRANSPORTER_2"/>
    <property type="match status" value="1"/>
</dbReference>
<evidence type="ECO:0000256" key="6">
    <source>
        <dbReference type="ARBA" id="ARBA00023136"/>
    </source>
</evidence>
<feature type="compositionally biased region" description="Basic and acidic residues" evidence="7">
    <location>
        <begin position="614"/>
        <end position="638"/>
    </location>
</feature>
<keyword evidence="4" id="KW-0067">ATP-binding</keyword>
<dbReference type="Gene3D" id="1.20.1560.10">
    <property type="entry name" value="ABC transporter type 1, transmembrane domain"/>
    <property type="match status" value="1"/>
</dbReference>
<dbReference type="Pfam" id="PF00664">
    <property type="entry name" value="ABC_membrane"/>
    <property type="match status" value="1"/>
</dbReference>
<evidence type="ECO:0000256" key="7">
    <source>
        <dbReference type="SAM" id="MobiDB-lite"/>
    </source>
</evidence>
<evidence type="ECO:0000256" key="1">
    <source>
        <dbReference type="ARBA" id="ARBA00004651"/>
    </source>
</evidence>
<evidence type="ECO:0000256" key="5">
    <source>
        <dbReference type="ARBA" id="ARBA00022989"/>
    </source>
</evidence>
<evidence type="ECO:0000313" key="11">
    <source>
        <dbReference type="EMBL" id="GAA2372396.1"/>
    </source>
</evidence>
<feature type="transmembrane region" description="Helical" evidence="8">
    <location>
        <begin position="131"/>
        <end position="154"/>
    </location>
</feature>
<organism evidence="11 12">
    <name type="scientific">Gordonia cholesterolivorans</name>
    <dbReference type="NCBI Taxonomy" id="559625"/>
    <lineage>
        <taxon>Bacteria</taxon>
        <taxon>Bacillati</taxon>
        <taxon>Actinomycetota</taxon>
        <taxon>Actinomycetes</taxon>
        <taxon>Mycobacteriales</taxon>
        <taxon>Gordoniaceae</taxon>
        <taxon>Gordonia</taxon>
    </lineage>
</organism>
<dbReference type="InterPro" id="IPR027417">
    <property type="entry name" value="P-loop_NTPase"/>
</dbReference>
<dbReference type="CDD" id="cd07346">
    <property type="entry name" value="ABC_6TM_exporters"/>
    <property type="match status" value="1"/>
</dbReference>
<keyword evidence="12" id="KW-1185">Reference proteome</keyword>
<evidence type="ECO:0000256" key="2">
    <source>
        <dbReference type="ARBA" id="ARBA00022692"/>
    </source>
</evidence>
<feature type="region of interest" description="Disordered" evidence="7">
    <location>
        <begin position="614"/>
        <end position="644"/>
    </location>
</feature>
<sequence>MTFLTAMRRFSHFASGHRVALSGAAFFLLVAAACDAVGVFFLSDVVDGALGSSDWQSFARLAALWLAVTAVSVGADYVGTLLSTVASEGVVLRLRTALFAHVQRLAPITHRRRGLGDLVVRHSSDLEAVEHLIGTGMMSLAVAAANALGLIVAAFVMSPVVAGVALAACPALWAVSSFFGRRQSRTTHAERAANSDIADAVYSALAGHETTVAYNRERDEADELERHGRRWARTRVSQTRIEAGFGGVLGFAQVCLSLTVTLVGVWQVREGALSVGQLLALSGYLAMLYPKLQQIADVRLAVAEACVSAERIAEILDEPVHRAELGDARPLPPVPSGAPVPVRLDGVCFAYDGRQILRGVDLELRPGVITALIGPSGTGKSTLASLICALEDAESGTVTVGGHDVSEVTGASVREQVTLLPQTAHIRPGTVADNVAFGRPTAGREEIIEAARDAGAHRFIAALPDGYDTVLAGDGLELSGGQRRRITIARAMLRNTPVLILDEPTAALDDESVAGVIGPLRRLARGRTTLLITHDSRLTAIADEVVRLEDGRIRRVSAAQVEHAERVAEDGAEIQDPVALRDGGDETEIEVVDPHLAGHRAVEVEGLYPDHLLRRRSDTLRGPREHLPGPQRKPEDALQHSIPR</sequence>
<keyword evidence="5 8" id="KW-1133">Transmembrane helix</keyword>
<evidence type="ECO:0000256" key="8">
    <source>
        <dbReference type="SAM" id="Phobius"/>
    </source>
</evidence>
<reference evidence="11 12" key="1">
    <citation type="journal article" date="2019" name="Int. J. Syst. Evol. Microbiol.">
        <title>The Global Catalogue of Microorganisms (GCM) 10K type strain sequencing project: providing services to taxonomists for standard genome sequencing and annotation.</title>
        <authorList>
            <consortium name="The Broad Institute Genomics Platform"/>
            <consortium name="The Broad Institute Genome Sequencing Center for Infectious Disease"/>
            <person name="Wu L."/>
            <person name="Ma J."/>
        </authorList>
    </citation>
    <scope>NUCLEOTIDE SEQUENCE [LARGE SCALE GENOMIC DNA]</scope>
    <source>
        <strain evidence="11 12">JCM 16227</strain>
    </source>
</reference>
<evidence type="ECO:0000259" key="9">
    <source>
        <dbReference type="PROSITE" id="PS50893"/>
    </source>
</evidence>
<gene>
    <name evidence="11" type="ORF">GCM10009855_09580</name>
</gene>
<dbReference type="Pfam" id="PF00005">
    <property type="entry name" value="ABC_tran"/>
    <property type="match status" value="1"/>
</dbReference>
<evidence type="ECO:0000256" key="3">
    <source>
        <dbReference type="ARBA" id="ARBA00022741"/>
    </source>
</evidence>
<dbReference type="InterPro" id="IPR017871">
    <property type="entry name" value="ABC_transporter-like_CS"/>
</dbReference>
<proteinExistence type="predicted"/>
<dbReference type="InterPro" id="IPR011527">
    <property type="entry name" value="ABC1_TM_dom"/>
</dbReference>
<dbReference type="InterPro" id="IPR003439">
    <property type="entry name" value="ABC_transporter-like_ATP-bd"/>
</dbReference>
<dbReference type="PROSITE" id="PS00211">
    <property type="entry name" value="ABC_TRANSPORTER_1"/>
    <property type="match status" value="1"/>
</dbReference>
<dbReference type="Gene3D" id="3.40.50.300">
    <property type="entry name" value="P-loop containing nucleotide triphosphate hydrolases"/>
    <property type="match status" value="1"/>
</dbReference>
<dbReference type="InterPro" id="IPR039421">
    <property type="entry name" value="Type_1_exporter"/>
</dbReference>
<evidence type="ECO:0000259" key="10">
    <source>
        <dbReference type="PROSITE" id="PS50929"/>
    </source>
</evidence>
<feature type="domain" description="ABC transmembrane type-1" evidence="10">
    <location>
        <begin position="23"/>
        <end position="304"/>
    </location>
</feature>
<dbReference type="Proteomes" id="UP001501170">
    <property type="component" value="Unassembled WGS sequence"/>
</dbReference>
<feature type="transmembrane region" description="Helical" evidence="8">
    <location>
        <begin position="160"/>
        <end position="179"/>
    </location>
</feature>
<dbReference type="InterPro" id="IPR003593">
    <property type="entry name" value="AAA+_ATPase"/>
</dbReference>
<evidence type="ECO:0000313" key="12">
    <source>
        <dbReference type="Proteomes" id="UP001501170"/>
    </source>
</evidence>
<comment type="subcellular location">
    <subcellularLocation>
        <location evidence="1">Cell membrane</location>
        <topology evidence="1">Multi-pass membrane protein</topology>
    </subcellularLocation>
</comment>
<dbReference type="PANTHER" id="PTHR43394:SF1">
    <property type="entry name" value="ATP-BINDING CASSETTE SUB-FAMILY B MEMBER 10, MITOCHONDRIAL"/>
    <property type="match status" value="1"/>
</dbReference>
<accession>A0ABN3H8L3</accession>
<evidence type="ECO:0000256" key="4">
    <source>
        <dbReference type="ARBA" id="ARBA00022840"/>
    </source>
</evidence>
<dbReference type="SUPFAM" id="SSF52540">
    <property type="entry name" value="P-loop containing nucleoside triphosphate hydrolases"/>
    <property type="match status" value="1"/>
</dbReference>
<dbReference type="PANTHER" id="PTHR43394">
    <property type="entry name" value="ATP-DEPENDENT PERMEASE MDL1, MITOCHONDRIAL"/>
    <property type="match status" value="1"/>
</dbReference>
<keyword evidence="6 8" id="KW-0472">Membrane</keyword>
<dbReference type="InterPro" id="IPR036640">
    <property type="entry name" value="ABC1_TM_sf"/>
</dbReference>
<keyword evidence="3" id="KW-0547">Nucleotide-binding</keyword>
<feature type="domain" description="ABC transporter" evidence="9">
    <location>
        <begin position="342"/>
        <end position="575"/>
    </location>
</feature>
<keyword evidence="2 8" id="KW-0812">Transmembrane</keyword>
<protein>
    <submittedName>
        <fullName evidence="11">ABC transporter transmembrane domain-containing protein</fullName>
    </submittedName>
</protein>
<feature type="transmembrane region" description="Helical" evidence="8">
    <location>
        <begin position="243"/>
        <end position="266"/>
    </location>
</feature>
<dbReference type="SMART" id="SM00382">
    <property type="entry name" value="AAA"/>
    <property type="match status" value="1"/>
</dbReference>
<dbReference type="RefSeq" id="WP_346075177.1">
    <property type="nucleotide sequence ID" value="NZ_BAAARB010000004.1"/>
</dbReference>
<dbReference type="PROSITE" id="PS50929">
    <property type="entry name" value="ABC_TM1F"/>
    <property type="match status" value="1"/>
</dbReference>
<name>A0ABN3H8L3_9ACTN</name>
<dbReference type="EMBL" id="BAAARB010000004">
    <property type="protein sequence ID" value="GAA2372396.1"/>
    <property type="molecule type" value="Genomic_DNA"/>
</dbReference>
<comment type="caution">
    <text evidence="11">The sequence shown here is derived from an EMBL/GenBank/DDBJ whole genome shotgun (WGS) entry which is preliminary data.</text>
</comment>
<dbReference type="SUPFAM" id="SSF90123">
    <property type="entry name" value="ABC transporter transmembrane region"/>
    <property type="match status" value="1"/>
</dbReference>
<feature type="transmembrane region" description="Helical" evidence="8">
    <location>
        <begin position="58"/>
        <end position="78"/>
    </location>
</feature>